<dbReference type="PANTHER" id="PTHR45418">
    <property type="entry name" value="CANCER/TESTIS ANTIGEN 55"/>
    <property type="match status" value="1"/>
</dbReference>
<name>A0ABD0JMF6_9CAEN</name>
<dbReference type="Pfam" id="PF21634">
    <property type="entry name" value="MOV-10_beta-barrel"/>
    <property type="match status" value="1"/>
</dbReference>
<evidence type="ECO:0000313" key="18">
    <source>
        <dbReference type="EMBL" id="KAK7476009.1"/>
    </source>
</evidence>
<dbReference type="Gene3D" id="3.40.50.300">
    <property type="entry name" value="P-loop containing nucleotide triphosphate hydrolases"/>
    <property type="match status" value="2"/>
</dbReference>
<keyword evidence="4" id="KW-0963">Cytoplasm</keyword>
<comment type="similarity">
    <text evidence="2">Belongs to the DNA2/NAM7 helicase family. SDE3 subfamily.</text>
</comment>
<keyword evidence="5" id="KW-0547">Nucleotide-binding</keyword>
<evidence type="ECO:0000313" key="19">
    <source>
        <dbReference type="Proteomes" id="UP001519460"/>
    </source>
</evidence>
<evidence type="ECO:0000256" key="8">
    <source>
        <dbReference type="ARBA" id="ARBA00022840"/>
    </source>
</evidence>
<evidence type="ECO:0000256" key="9">
    <source>
        <dbReference type="ARBA" id="ARBA00022884"/>
    </source>
</evidence>
<dbReference type="GO" id="GO:0003724">
    <property type="term" value="F:RNA helicase activity"/>
    <property type="evidence" value="ECO:0007669"/>
    <property type="project" value="UniProtKB-EC"/>
</dbReference>
<dbReference type="GO" id="GO:0016787">
    <property type="term" value="F:hydrolase activity"/>
    <property type="evidence" value="ECO:0007669"/>
    <property type="project" value="UniProtKB-KW"/>
</dbReference>
<keyword evidence="9" id="KW-0694">RNA-binding</keyword>
<keyword evidence="19" id="KW-1185">Reference proteome</keyword>
<dbReference type="InterPro" id="IPR041679">
    <property type="entry name" value="DNA2/NAM7-like_C"/>
</dbReference>
<evidence type="ECO:0000256" key="6">
    <source>
        <dbReference type="ARBA" id="ARBA00022801"/>
    </source>
</evidence>
<comment type="caution">
    <text evidence="18">The sequence shown here is derived from an EMBL/GenBank/DDBJ whole genome shotgun (WGS) entry which is preliminary data.</text>
</comment>
<evidence type="ECO:0000256" key="3">
    <source>
        <dbReference type="ARBA" id="ARBA00012552"/>
    </source>
</evidence>
<sequence length="1062" mass="118391">MFSAISKVVDFVLGTVLEHEDLDNSNSVTKGADNTDFKNASVSDAYLRHQDQPDVLLTAIVDEQEKNSESSTAFFKGKVTQVFCGHGLIDGEVYFSADSVCEGGVLQVGDQVNVVARQQHREGGWIAETVTVVHSSWEEDEEKPVVSTGEVGRVTQFRGGEGVINKNIFFDISSCLEGYRPHPGDWVTVELEADEEDDETKKEPEADGFEDYPSEKQLYAAKVAPLREWSFEGVISAAMADHGYIDEEVYFRIEACMNGYRPRKWDRVRVAAIESTQGKCSWRAVGVFPLSSDSASYRSKQTTNRYQSMDRGRGWVVPGQKPQMPHRKHNMSIPRKLPHYPVPESLRQCVMDQKELTEYSVHLTQMLSMENYIQRMSVLLHLEEIQMELDIREFDLYRVCLKRAGEFLALHVPGLAEGRPSVLIGDAVILSSPSNPDEPQYEGIVHELHSEEVLLKFNTDFHSRYLGEDYNVEFTFNRTPLRRCHQAAHLAFAHLGEAAPRDVQLRTPQVDLTSTAVSSGRNKPGKLQSSQPTQSNSRTPSSQAAQPVQNYNTSSSVANGLSQHSLVSNPTSDYSVPSRQPAVSRQKKSENLEASSPVHYLPNIGRGIQDAVTFFNPRLNDRQKAAVIQILLGQGRPLPYVIFGPPGTGKTITVVEAVLQILTCVPKSRIVICTPSNSAADLLAERLHLSGVVKTSDMGIPDSILPYCVFGHNLETVCRYRIIIATCNTAGYLYTAGLKEGHFTHAFIDEATEPECLIPAGLVAGADGQIILAGDPKQLGPIVMSPFAKMYGLQLSFLERLMDRLPYRHDPQRYSEHGGFHSALVTMLVNNYRCHPAILALPSQLFYYGQLQERASKSLTHTLVDWHLLPKPDIPVIFDGIRGEDVREGDSPSWFNPGETVRVVHYLQGLLGNNPPVAPDDIGIITPYRKQVEKIRMMIDRLAIPRVKVGSVEEFQGQERQAIIISTVRSNERLVNSDIRHVLGFLSNPKRFNVSITRAQALLVVIGNPHVLAQDEYWRAFIRMCTEKGCYRGCDLPDSLLPENPSDSIERKPAEACARVST</sequence>
<keyword evidence="10" id="KW-0943">RNA-mediated gene silencing</keyword>
<dbReference type="InterPro" id="IPR049079">
    <property type="entry name" value="Mov-10_helical"/>
</dbReference>
<keyword evidence="6" id="KW-0378">Hydrolase</keyword>
<evidence type="ECO:0000256" key="10">
    <source>
        <dbReference type="ARBA" id="ARBA00023158"/>
    </source>
</evidence>
<dbReference type="SUPFAM" id="SSF52540">
    <property type="entry name" value="P-loop containing nucleoside triphosphate hydrolases"/>
    <property type="match status" value="1"/>
</dbReference>
<dbReference type="GO" id="GO:0005524">
    <property type="term" value="F:ATP binding"/>
    <property type="evidence" value="ECO:0007669"/>
    <property type="project" value="UniProtKB-KW"/>
</dbReference>
<comment type="catalytic activity">
    <reaction evidence="11">
        <text>ATP + H2O = ADP + phosphate + H(+)</text>
        <dbReference type="Rhea" id="RHEA:13065"/>
        <dbReference type="ChEBI" id="CHEBI:15377"/>
        <dbReference type="ChEBI" id="CHEBI:15378"/>
        <dbReference type="ChEBI" id="CHEBI:30616"/>
        <dbReference type="ChEBI" id="CHEBI:43474"/>
        <dbReference type="ChEBI" id="CHEBI:456216"/>
        <dbReference type="EC" id="3.6.4.13"/>
    </reaction>
</comment>
<keyword evidence="8" id="KW-0067">ATP-binding</keyword>
<evidence type="ECO:0000259" key="14">
    <source>
        <dbReference type="Pfam" id="PF13087"/>
    </source>
</evidence>
<feature type="domain" description="Helicase MOV-10-like beta-barrel" evidence="16">
    <location>
        <begin position="396"/>
        <end position="474"/>
    </location>
</feature>
<feature type="domain" description="DNA2/NAM7 helicase-like C-terminal" evidence="14">
    <location>
        <begin position="818"/>
        <end position="1009"/>
    </location>
</feature>
<dbReference type="Pfam" id="PF13087">
    <property type="entry name" value="AAA_12"/>
    <property type="match status" value="1"/>
</dbReference>
<evidence type="ECO:0000259" key="15">
    <source>
        <dbReference type="Pfam" id="PF14444"/>
    </source>
</evidence>
<evidence type="ECO:0000256" key="4">
    <source>
        <dbReference type="ARBA" id="ARBA00022490"/>
    </source>
</evidence>
<evidence type="ECO:0000259" key="17">
    <source>
        <dbReference type="Pfam" id="PF21635"/>
    </source>
</evidence>
<feature type="domain" description="Helicase MOV-10 helical" evidence="17">
    <location>
        <begin position="348"/>
        <end position="392"/>
    </location>
</feature>
<protein>
    <recommendedName>
        <fullName evidence="3">RNA helicase</fullName>
        <ecNumber evidence="3">3.6.4.13</ecNumber>
    </recommendedName>
</protein>
<feature type="region of interest" description="Disordered" evidence="12">
    <location>
        <begin position="513"/>
        <end position="598"/>
    </location>
</feature>
<dbReference type="Pfam" id="PF21635">
    <property type="entry name" value="Mov-10_helical"/>
    <property type="match status" value="1"/>
</dbReference>
<feature type="domain" description="DNA2/NAM7 helicase helicase" evidence="13">
    <location>
        <begin position="619"/>
        <end position="689"/>
    </location>
</feature>
<gene>
    <name evidence="18" type="ORF">BaRGS_00032716</name>
</gene>
<evidence type="ECO:0000256" key="12">
    <source>
        <dbReference type="SAM" id="MobiDB-lite"/>
    </source>
</evidence>
<evidence type="ECO:0000256" key="1">
    <source>
        <dbReference type="ARBA" id="ARBA00004331"/>
    </source>
</evidence>
<dbReference type="AlphaFoldDB" id="A0ABD0JMF6"/>
<dbReference type="InterPro" id="IPR025223">
    <property type="entry name" value="S1-like_RNA-bd_dom"/>
</dbReference>
<dbReference type="InterPro" id="IPR047187">
    <property type="entry name" value="SF1_C_Upf1"/>
</dbReference>
<feature type="domain" description="S1-like RNA binding" evidence="15">
    <location>
        <begin position="231"/>
        <end position="285"/>
    </location>
</feature>
<dbReference type="InterPro" id="IPR041677">
    <property type="entry name" value="DNA2/NAM7_AAA_11"/>
</dbReference>
<keyword evidence="7" id="KW-0347">Helicase</keyword>
<organism evidence="18 19">
    <name type="scientific">Batillaria attramentaria</name>
    <dbReference type="NCBI Taxonomy" id="370345"/>
    <lineage>
        <taxon>Eukaryota</taxon>
        <taxon>Metazoa</taxon>
        <taxon>Spiralia</taxon>
        <taxon>Lophotrochozoa</taxon>
        <taxon>Mollusca</taxon>
        <taxon>Gastropoda</taxon>
        <taxon>Caenogastropoda</taxon>
        <taxon>Sorbeoconcha</taxon>
        <taxon>Cerithioidea</taxon>
        <taxon>Batillariidae</taxon>
        <taxon>Batillaria</taxon>
    </lineage>
</organism>
<dbReference type="EC" id="3.6.4.13" evidence="3"/>
<dbReference type="Pfam" id="PF14444">
    <property type="entry name" value="S1-like"/>
    <property type="match status" value="1"/>
</dbReference>
<accession>A0ABD0JMF6</accession>
<evidence type="ECO:0000256" key="5">
    <source>
        <dbReference type="ARBA" id="ARBA00022741"/>
    </source>
</evidence>
<evidence type="ECO:0000256" key="2">
    <source>
        <dbReference type="ARBA" id="ARBA00005601"/>
    </source>
</evidence>
<comment type="subcellular location">
    <subcellularLocation>
        <location evidence="1">Cytoplasm</location>
        <location evidence="1">Cytoplasmic ribonucleoprotein granule</location>
    </subcellularLocation>
</comment>
<evidence type="ECO:0000259" key="13">
    <source>
        <dbReference type="Pfam" id="PF13086"/>
    </source>
</evidence>
<dbReference type="Proteomes" id="UP001519460">
    <property type="component" value="Unassembled WGS sequence"/>
</dbReference>
<feature type="compositionally biased region" description="Polar residues" evidence="12">
    <location>
        <begin position="513"/>
        <end position="583"/>
    </location>
</feature>
<dbReference type="Pfam" id="PF13086">
    <property type="entry name" value="AAA_11"/>
    <property type="match status" value="2"/>
</dbReference>
<feature type="domain" description="DNA2/NAM7 helicase helicase" evidence="13">
    <location>
        <begin position="718"/>
        <end position="785"/>
    </location>
</feature>
<dbReference type="EMBL" id="JACVVK020000387">
    <property type="protein sequence ID" value="KAK7476009.1"/>
    <property type="molecule type" value="Genomic_DNA"/>
</dbReference>
<proteinExistence type="inferred from homology"/>
<dbReference type="GO" id="GO:0031047">
    <property type="term" value="P:regulatory ncRNA-mediated gene silencing"/>
    <property type="evidence" value="ECO:0007669"/>
    <property type="project" value="UniProtKB-KW"/>
</dbReference>
<dbReference type="FunFam" id="3.40.50.300:FF:000608">
    <property type="entry name" value="Mov10 RISC complex RNA helicase"/>
    <property type="match status" value="1"/>
</dbReference>
<evidence type="ECO:0000256" key="7">
    <source>
        <dbReference type="ARBA" id="ARBA00022806"/>
    </source>
</evidence>
<reference evidence="18 19" key="1">
    <citation type="journal article" date="2023" name="Sci. Data">
        <title>Genome assembly of the Korean intertidal mud-creeper Batillaria attramentaria.</title>
        <authorList>
            <person name="Patra A.K."/>
            <person name="Ho P.T."/>
            <person name="Jun S."/>
            <person name="Lee S.J."/>
            <person name="Kim Y."/>
            <person name="Won Y.J."/>
        </authorList>
    </citation>
    <scope>NUCLEOTIDE SEQUENCE [LARGE SCALE GENOMIC DNA]</scope>
    <source>
        <strain evidence="18">Wonlab-2016</strain>
    </source>
</reference>
<evidence type="ECO:0000256" key="11">
    <source>
        <dbReference type="ARBA" id="ARBA00047984"/>
    </source>
</evidence>
<dbReference type="GO" id="GO:0003723">
    <property type="term" value="F:RNA binding"/>
    <property type="evidence" value="ECO:0007669"/>
    <property type="project" value="UniProtKB-KW"/>
</dbReference>
<dbReference type="CDD" id="cd18808">
    <property type="entry name" value="SF1_C_Upf1"/>
    <property type="match status" value="1"/>
</dbReference>
<dbReference type="InterPro" id="IPR027417">
    <property type="entry name" value="P-loop_NTPase"/>
</dbReference>
<evidence type="ECO:0000259" key="16">
    <source>
        <dbReference type="Pfam" id="PF21634"/>
    </source>
</evidence>
<dbReference type="GO" id="GO:0036464">
    <property type="term" value="C:cytoplasmic ribonucleoprotein granule"/>
    <property type="evidence" value="ECO:0007669"/>
    <property type="project" value="UniProtKB-SubCell"/>
</dbReference>
<dbReference type="InterPro" id="IPR049080">
    <property type="entry name" value="MOV-10-like_beta-barrel"/>
</dbReference>
<dbReference type="PANTHER" id="PTHR45418:SF1">
    <property type="entry name" value="CANCER_TESTIS ANTIGEN 55"/>
    <property type="match status" value="1"/>
</dbReference>